<feature type="region of interest" description="Disordered" evidence="1">
    <location>
        <begin position="95"/>
        <end position="116"/>
    </location>
</feature>
<reference evidence="2" key="1">
    <citation type="submission" date="2021-02" db="EMBL/GenBank/DDBJ databases">
        <authorList>
            <person name="Dougan E. K."/>
            <person name="Rhodes N."/>
            <person name="Thang M."/>
            <person name="Chan C."/>
        </authorList>
    </citation>
    <scope>NUCLEOTIDE SEQUENCE</scope>
</reference>
<feature type="region of interest" description="Disordered" evidence="1">
    <location>
        <begin position="246"/>
        <end position="276"/>
    </location>
</feature>
<evidence type="ECO:0000256" key="1">
    <source>
        <dbReference type="SAM" id="MobiDB-lite"/>
    </source>
</evidence>
<name>A0A812Y324_9DINO</name>
<feature type="non-terminal residue" evidence="2">
    <location>
        <position position="1"/>
    </location>
</feature>
<proteinExistence type="predicted"/>
<dbReference type="Proteomes" id="UP000601435">
    <property type="component" value="Unassembled WGS sequence"/>
</dbReference>
<evidence type="ECO:0000313" key="3">
    <source>
        <dbReference type="Proteomes" id="UP000601435"/>
    </source>
</evidence>
<protein>
    <submittedName>
        <fullName evidence="2">Uncharacterized protein</fullName>
    </submittedName>
</protein>
<comment type="caution">
    <text evidence="2">The sequence shown here is derived from an EMBL/GenBank/DDBJ whole genome shotgun (WGS) entry which is preliminary data.</text>
</comment>
<dbReference type="EMBL" id="CAJNJA010039531">
    <property type="protein sequence ID" value="CAE7757485.1"/>
    <property type="molecule type" value="Genomic_DNA"/>
</dbReference>
<dbReference type="OrthoDB" id="440435at2759"/>
<organism evidence="2 3">
    <name type="scientific">Symbiodinium necroappetens</name>
    <dbReference type="NCBI Taxonomy" id="1628268"/>
    <lineage>
        <taxon>Eukaryota</taxon>
        <taxon>Sar</taxon>
        <taxon>Alveolata</taxon>
        <taxon>Dinophyceae</taxon>
        <taxon>Suessiales</taxon>
        <taxon>Symbiodiniaceae</taxon>
        <taxon>Symbiodinium</taxon>
    </lineage>
</organism>
<gene>
    <name evidence="2" type="ORF">SNEC2469_LOCUS22005</name>
</gene>
<accession>A0A812Y324</accession>
<evidence type="ECO:0000313" key="2">
    <source>
        <dbReference type="EMBL" id="CAE7757485.1"/>
    </source>
</evidence>
<keyword evidence="3" id="KW-1185">Reference proteome</keyword>
<dbReference type="AlphaFoldDB" id="A0A812Y324"/>
<sequence>MEISHASPRHCHIHFPGWKPCLQSSGVALWQGAYFGVLWPEAQVPRITEAQPRSARAEVTLRFCCAFRCETCGLRSSHGLLFLAMTFFAQRTAPRNKCQAPQPPEELGPVGTTPSSEFLEPEQLEASDALVVTGRCQEVADPIGLLQQHVAKHLSRSVATGDINYAFEKLECGSFVATVSFGDVQLQPCTGLPQGKKALAKKSAAEEALAQFEAANWAWKNPAKANFKPDQKESKGFLRQVQPVSMPEAAKAKKHNKQWPRAQGPPVAPKEPEEDADCTLRNQAMVQCGAPEADNPIGRINEIMSSILRRPLSKEDVHYTFSEHDSTFTCAVTIASDGLLLEASGEPATTKRQ</sequence>
<feature type="non-terminal residue" evidence="2">
    <location>
        <position position="353"/>
    </location>
</feature>